<feature type="compositionally biased region" description="Basic and acidic residues" evidence="1">
    <location>
        <begin position="56"/>
        <end position="65"/>
    </location>
</feature>
<feature type="region of interest" description="Disordered" evidence="1">
    <location>
        <begin position="35"/>
        <end position="65"/>
    </location>
</feature>
<evidence type="ECO:0000256" key="1">
    <source>
        <dbReference type="SAM" id="MobiDB-lite"/>
    </source>
</evidence>
<reference evidence="2 3" key="1">
    <citation type="submission" date="2014-11" db="EMBL/GenBank/DDBJ databases">
        <title>Genetic blueprint of the zoonotic pathogen Toxocara canis.</title>
        <authorList>
            <person name="Zhu X.-Q."/>
            <person name="Korhonen P.K."/>
            <person name="Cai H."/>
            <person name="Young N.D."/>
            <person name="Nejsum P."/>
            <person name="von Samson-Himmelstjerna G."/>
            <person name="Boag P.R."/>
            <person name="Tan P."/>
            <person name="Li Q."/>
            <person name="Min J."/>
            <person name="Yang Y."/>
            <person name="Wang X."/>
            <person name="Fang X."/>
            <person name="Hall R.S."/>
            <person name="Hofmann A."/>
            <person name="Sternberg P.W."/>
            <person name="Jex A.R."/>
            <person name="Gasser R.B."/>
        </authorList>
    </citation>
    <scope>NUCLEOTIDE SEQUENCE [LARGE SCALE GENOMIC DNA]</scope>
    <source>
        <strain evidence="2">PN_DK_2014</strain>
    </source>
</reference>
<organism evidence="2 3">
    <name type="scientific">Toxocara canis</name>
    <name type="common">Canine roundworm</name>
    <dbReference type="NCBI Taxonomy" id="6265"/>
    <lineage>
        <taxon>Eukaryota</taxon>
        <taxon>Metazoa</taxon>
        <taxon>Ecdysozoa</taxon>
        <taxon>Nematoda</taxon>
        <taxon>Chromadorea</taxon>
        <taxon>Rhabditida</taxon>
        <taxon>Spirurina</taxon>
        <taxon>Ascaridomorpha</taxon>
        <taxon>Ascaridoidea</taxon>
        <taxon>Toxocaridae</taxon>
        <taxon>Toxocara</taxon>
    </lineage>
</organism>
<proteinExistence type="predicted"/>
<gene>
    <name evidence="2" type="ORF">Tcan_15675</name>
</gene>
<evidence type="ECO:0000313" key="2">
    <source>
        <dbReference type="EMBL" id="KHN73036.1"/>
    </source>
</evidence>
<name>A0A0B2UPW2_TOXCA</name>
<keyword evidence="3" id="KW-1185">Reference proteome</keyword>
<accession>A0A0B2UPW2</accession>
<comment type="caution">
    <text evidence="2">The sequence shown here is derived from an EMBL/GenBank/DDBJ whole genome shotgun (WGS) entry which is preliminary data.</text>
</comment>
<dbReference type="EMBL" id="JPKZ01003169">
    <property type="protein sequence ID" value="KHN73036.1"/>
    <property type="molecule type" value="Genomic_DNA"/>
</dbReference>
<dbReference type="AlphaFoldDB" id="A0A0B2UPW2"/>
<sequence>MHLLRKSSELKEESCKKAIPLEDVEYIMRKKRSWSMRASKDYSKRRSRSDPVLSHGYRDTVENDV</sequence>
<evidence type="ECO:0000313" key="3">
    <source>
        <dbReference type="Proteomes" id="UP000031036"/>
    </source>
</evidence>
<protein>
    <submittedName>
        <fullName evidence="2">Uncharacterized protein</fullName>
    </submittedName>
</protein>
<dbReference type="Proteomes" id="UP000031036">
    <property type="component" value="Unassembled WGS sequence"/>
</dbReference>